<name>A0A9P6T9V6_9BASI</name>
<keyword evidence="2" id="KW-0472">Membrane</keyword>
<evidence type="ECO:0000313" key="3">
    <source>
        <dbReference type="EMBL" id="KAG0144009.1"/>
    </source>
</evidence>
<organism evidence="3 4">
    <name type="scientific">Cronartium quercuum f. sp. fusiforme G11</name>
    <dbReference type="NCBI Taxonomy" id="708437"/>
    <lineage>
        <taxon>Eukaryota</taxon>
        <taxon>Fungi</taxon>
        <taxon>Dikarya</taxon>
        <taxon>Basidiomycota</taxon>
        <taxon>Pucciniomycotina</taxon>
        <taxon>Pucciniomycetes</taxon>
        <taxon>Pucciniales</taxon>
        <taxon>Coleosporiaceae</taxon>
        <taxon>Cronartium</taxon>
    </lineage>
</organism>
<feature type="region of interest" description="Disordered" evidence="1">
    <location>
        <begin position="353"/>
        <end position="374"/>
    </location>
</feature>
<dbReference type="AlphaFoldDB" id="A0A9P6T9V6"/>
<feature type="compositionally biased region" description="Low complexity" evidence="1">
    <location>
        <begin position="586"/>
        <end position="605"/>
    </location>
</feature>
<feature type="transmembrane region" description="Helical" evidence="2">
    <location>
        <begin position="426"/>
        <end position="452"/>
    </location>
</feature>
<gene>
    <name evidence="3" type="ORF">CROQUDRAFT_65581</name>
</gene>
<protein>
    <submittedName>
        <fullName evidence="3">Uncharacterized protein</fullName>
    </submittedName>
</protein>
<feature type="transmembrane region" description="Helical" evidence="2">
    <location>
        <begin position="80"/>
        <end position="106"/>
    </location>
</feature>
<proteinExistence type="predicted"/>
<feature type="transmembrane region" description="Helical" evidence="2">
    <location>
        <begin position="260"/>
        <end position="283"/>
    </location>
</feature>
<sequence>MTSVMQAGIIPTTANEWIAIRDKIESTARSPYTAKDMRVLWCQGIIVCLSGVLYLATLLRRASENGLWCFRRDVDGYWRPNVHVAIPVVTIVYAAAQSTAIGLILLSPPSDAKNECIVALNLAASSTLYLGGWTKTWAVLYALPSSIFRFRRRDVLGSTARITRRRVFPPRVFNWVILAGYLAGLLPLPWLFFTVYWVHKIHQRLAVFDVIVEKLIAHLSATPQDLGTSLSLAVQTGGELLDLQDTQNQTLNNLRIFAGFWFLVSFTALVIFLSASFALLLAFTRQIEILSKIQREREQLIASRASVISVVVPTTESTVDTPDWRKGHQMNQSKPSSRLFHRISVWLPSLSTEEDDDPLDKQTSYTRPPFERRPSSNCQKMWLAGVDGKSRPKVMASDAERLEGGRYGDESARKHRKRMVEYCVRYTWQTIFCLLIATSYIVLNIFIVCNVLDAPRSISLSQLFRTIEQWAAWSWGGGPGAILGLLACVVAFSRPPALPREPEQGPPGTSKPVSHGENFGDDEEEDKIGALPDANALTFEKLQAHSMSESSGNSRKLKNKSSKSGAGLSSRSWRVPFPKIERSHFSVTSKSKDTSATSDFSTTASQGWSPYKVSLNTATLITRSPVRQFAVSDIYHSQNSEEQITPPPKAAYSCPMPQLNNPVRTKVEPPIKLYPLPVRVPRSEGPEDYSMPSSPLYQNSTSENLNQGHFNAIHRLRER</sequence>
<feature type="region of interest" description="Disordered" evidence="1">
    <location>
        <begin position="585"/>
        <end position="607"/>
    </location>
</feature>
<comment type="caution">
    <text evidence="3">The sequence shown here is derived from an EMBL/GenBank/DDBJ whole genome shotgun (WGS) entry which is preliminary data.</text>
</comment>
<keyword evidence="4" id="KW-1185">Reference proteome</keyword>
<dbReference type="OrthoDB" id="2499933at2759"/>
<accession>A0A9P6T9V6</accession>
<evidence type="ECO:0000256" key="2">
    <source>
        <dbReference type="SAM" id="Phobius"/>
    </source>
</evidence>
<dbReference type="Proteomes" id="UP000886653">
    <property type="component" value="Unassembled WGS sequence"/>
</dbReference>
<feature type="transmembrane region" description="Helical" evidence="2">
    <location>
        <begin position="472"/>
        <end position="492"/>
    </location>
</feature>
<feature type="transmembrane region" description="Helical" evidence="2">
    <location>
        <begin position="172"/>
        <end position="198"/>
    </location>
</feature>
<evidence type="ECO:0000313" key="4">
    <source>
        <dbReference type="Proteomes" id="UP000886653"/>
    </source>
</evidence>
<feature type="region of interest" description="Disordered" evidence="1">
    <location>
        <begin position="544"/>
        <end position="573"/>
    </location>
</feature>
<feature type="region of interest" description="Disordered" evidence="1">
    <location>
        <begin position="678"/>
        <end position="710"/>
    </location>
</feature>
<feature type="compositionally biased region" description="Low complexity" evidence="1">
    <location>
        <begin position="562"/>
        <end position="572"/>
    </location>
</feature>
<keyword evidence="2" id="KW-1133">Transmembrane helix</keyword>
<keyword evidence="2" id="KW-0812">Transmembrane</keyword>
<feature type="transmembrane region" description="Helical" evidence="2">
    <location>
        <begin position="38"/>
        <end position="59"/>
    </location>
</feature>
<evidence type="ECO:0000256" key="1">
    <source>
        <dbReference type="SAM" id="MobiDB-lite"/>
    </source>
</evidence>
<dbReference type="EMBL" id="MU167305">
    <property type="protein sequence ID" value="KAG0144009.1"/>
    <property type="molecule type" value="Genomic_DNA"/>
</dbReference>
<reference evidence="3" key="1">
    <citation type="submission" date="2013-11" db="EMBL/GenBank/DDBJ databases">
        <title>Genome sequence of the fusiform rust pathogen reveals effectors for host alternation and coevolution with pine.</title>
        <authorList>
            <consortium name="DOE Joint Genome Institute"/>
            <person name="Smith K."/>
            <person name="Pendleton A."/>
            <person name="Kubisiak T."/>
            <person name="Anderson C."/>
            <person name="Salamov A."/>
            <person name="Aerts A."/>
            <person name="Riley R."/>
            <person name="Clum A."/>
            <person name="Lindquist E."/>
            <person name="Ence D."/>
            <person name="Campbell M."/>
            <person name="Kronenberg Z."/>
            <person name="Feau N."/>
            <person name="Dhillon B."/>
            <person name="Hamelin R."/>
            <person name="Burleigh J."/>
            <person name="Smith J."/>
            <person name="Yandell M."/>
            <person name="Nelson C."/>
            <person name="Grigoriev I."/>
            <person name="Davis J."/>
        </authorList>
    </citation>
    <scope>NUCLEOTIDE SEQUENCE</scope>
    <source>
        <strain evidence="3">G11</strain>
    </source>
</reference>
<feature type="compositionally biased region" description="Polar residues" evidence="1">
    <location>
        <begin position="691"/>
        <end position="709"/>
    </location>
</feature>
<feature type="region of interest" description="Disordered" evidence="1">
    <location>
        <begin position="497"/>
        <end position="526"/>
    </location>
</feature>